<keyword evidence="1" id="KW-0472">Membrane</keyword>
<comment type="caution">
    <text evidence="3">The sequence shown here is derived from an EMBL/GenBank/DDBJ whole genome shotgun (WGS) entry which is preliminary data.</text>
</comment>
<proteinExistence type="predicted"/>
<dbReference type="PROSITE" id="PS51318">
    <property type="entry name" value="TAT"/>
    <property type="match status" value="1"/>
</dbReference>
<evidence type="ECO:0000313" key="3">
    <source>
        <dbReference type="EMBL" id="TDK27631.1"/>
    </source>
</evidence>
<keyword evidence="1" id="KW-1133">Transmembrane helix</keyword>
<reference evidence="3 4" key="1">
    <citation type="submission" date="2019-03" db="EMBL/GenBank/DDBJ databases">
        <title>Arthrobacter sp. nov., an bacterium isolated from biocrust in Mu Us Desert.</title>
        <authorList>
            <person name="Lixiong L."/>
        </authorList>
    </citation>
    <scope>NUCLEOTIDE SEQUENCE [LARGE SCALE GENOMIC DNA]</scope>
    <source>
        <strain evidence="3 4">SLN-3</strain>
    </source>
</reference>
<organism evidence="3 4">
    <name type="scientific">Arthrobacter crusticola</name>
    <dbReference type="NCBI Taxonomy" id="2547960"/>
    <lineage>
        <taxon>Bacteria</taxon>
        <taxon>Bacillati</taxon>
        <taxon>Actinomycetota</taxon>
        <taxon>Actinomycetes</taxon>
        <taxon>Micrococcales</taxon>
        <taxon>Micrococcaceae</taxon>
        <taxon>Arthrobacter</taxon>
    </lineage>
</organism>
<dbReference type="InterPro" id="IPR006311">
    <property type="entry name" value="TAT_signal"/>
</dbReference>
<dbReference type="RefSeq" id="WP_133402062.1">
    <property type="nucleotide sequence ID" value="NZ_SMTK01000001.1"/>
</dbReference>
<dbReference type="AlphaFoldDB" id="A0A4R5U1X7"/>
<feature type="signal peptide" evidence="2">
    <location>
        <begin position="1"/>
        <end position="30"/>
    </location>
</feature>
<feature type="transmembrane region" description="Helical" evidence="1">
    <location>
        <begin position="385"/>
        <end position="404"/>
    </location>
</feature>
<sequence length="412" mass="40691">MTTRNRLLAAGSTAALAAGGLFFSAAPATAAPVTPECLSAQAEFLAALELAGVNADVLAELNLALEDVLTAQADLDALVDGQGAVVADLLADLAILERDLAAAPQVETDARAALAAAQGAIVTTQGEFDLATGLLDDAEDELATEGPGLQLLLEAALKAQVDAREELRLANLELAAAVETEDPADNITAQARVDAAFDGLDLADEAVIEVQADLTALTKAVADAQARLTAATTALNAALAVNLTALQAAIDAAVQLQVDLPTEIAELQAEIAAAGNLDLEAVADATANLNAALAALVELQIVLNATAVDVTELEALFDASLGACGVGVGGPGTVVVDVDIVVGPGTGGGTGVVMPAGTGGGQTVNRGMNVQTAAETEAAGAAEGLGLAGLLAGGLGVAAAAFGIRRKARHTN</sequence>
<keyword evidence="1" id="KW-0812">Transmembrane</keyword>
<evidence type="ECO:0000256" key="2">
    <source>
        <dbReference type="SAM" id="SignalP"/>
    </source>
</evidence>
<evidence type="ECO:0000256" key="1">
    <source>
        <dbReference type="SAM" id="Phobius"/>
    </source>
</evidence>
<accession>A0A4R5U1X7</accession>
<keyword evidence="4" id="KW-1185">Reference proteome</keyword>
<evidence type="ECO:0008006" key="5">
    <source>
        <dbReference type="Google" id="ProtNLM"/>
    </source>
</evidence>
<evidence type="ECO:0000313" key="4">
    <source>
        <dbReference type="Proteomes" id="UP000295411"/>
    </source>
</evidence>
<keyword evidence="2" id="KW-0732">Signal</keyword>
<gene>
    <name evidence="3" type="ORF">E2F48_00345</name>
</gene>
<name>A0A4R5U1X7_9MICC</name>
<protein>
    <recommendedName>
        <fullName evidence="5">LPXTG cell wall anchor domain-containing protein</fullName>
    </recommendedName>
</protein>
<feature type="chain" id="PRO_5020560472" description="LPXTG cell wall anchor domain-containing protein" evidence="2">
    <location>
        <begin position="31"/>
        <end position="412"/>
    </location>
</feature>
<dbReference type="Proteomes" id="UP000295411">
    <property type="component" value="Unassembled WGS sequence"/>
</dbReference>
<dbReference type="EMBL" id="SMTK01000001">
    <property type="protein sequence ID" value="TDK27631.1"/>
    <property type="molecule type" value="Genomic_DNA"/>
</dbReference>